<feature type="transmembrane region" description="Helical" evidence="1">
    <location>
        <begin position="47"/>
        <end position="66"/>
    </location>
</feature>
<dbReference type="EMBL" id="JBHUDK010000002">
    <property type="protein sequence ID" value="MFD1597695.1"/>
    <property type="molecule type" value="Genomic_DNA"/>
</dbReference>
<accession>A0ABD6CHR5</accession>
<feature type="transmembrane region" description="Helical" evidence="1">
    <location>
        <begin position="137"/>
        <end position="154"/>
    </location>
</feature>
<reference evidence="2 3" key="1">
    <citation type="journal article" date="2019" name="Int. J. Syst. Evol. Microbiol.">
        <title>The Global Catalogue of Microorganisms (GCM) 10K type strain sequencing project: providing services to taxonomists for standard genome sequencing and annotation.</title>
        <authorList>
            <consortium name="The Broad Institute Genomics Platform"/>
            <consortium name="The Broad Institute Genome Sequencing Center for Infectious Disease"/>
            <person name="Wu L."/>
            <person name="Ma J."/>
        </authorList>
    </citation>
    <scope>NUCLEOTIDE SEQUENCE [LARGE SCALE GENOMIC DNA]</scope>
    <source>
        <strain evidence="2 3">CGMCC 1.12121</strain>
    </source>
</reference>
<evidence type="ECO:0008006" key="4">
    <source>
        <dbReference type="Google" id="ProtNLM"/>
    </source>
</evidence>
<comment type="caution">
    <text evidence="2">The sequence shown here is derived from an EMBL/GenBank/DDBJ whole genome shotgun (WGS) entry which is preliminary data.</text>
</comment>
<keyword evidence="1" id="KW-0472">Membrane</keyword>
<dbReference type="Proteomes" id="UP001597085">
    <property type="component" value="Unassembled WGS sequence"/>
</dbReference>
<sequence length="159" mass="15567">MLGTSVALFAGFASLLGLALTSIEALAVGIAGLALLAVGLFAPVRRLVTIAGGCFLLALLVAGIRGGGAEPLLVAALGAVLAWDVGEFATGVGEQLGRDADTARLETVHAATSLLVGVVGAGVVYGVYLAAGGGQPTSAVVLLLFGAVVLVAVLRHRPG</sequence>
<feature type="transmembrane region" description="Helical" evidence="1">
    <location>
        <begin position="110"/>
        <end position="131"/>
    </location>
</feature>
<keyword evidence="1" id="KW-1133">Transmembrane helix</keyword>
<organism evidence="2 3">
    <name type="scientific">Halobellus rarus</name>
    <dbReference type="NCBI Taxonomy" id="1126237"/>
    <lineage>
        <taxon>Archaea</taxon>
        <taxon>Methanobacteriati</taxon>
        <taxon>Methanobacteriota</taxon>
        <taxon>Stenosarchaea group</taxon>
        <taxon>Halobacteria</taxon>
        <taxon>Halobacteriales</taxon>
        <taxon>Haloferacaceae</taxon>
        <taxon>Halobellus</taxon>
    </lineage>
</organism>
<proteinExistence type="predicted"/>
<evidence type="ECO:0000313" key="2">
    <source>
        <dbReference type="EMBL" id="MFD1597695.1"/>
    </source>
</evidence>
<protein>
    <recommendedName>
        <fullName evidence="4">Major facilitator superfamily (MFS) profile domain-containing protein</fullName>
    </recommendedName>
</protein>
<dbReference type="AlphaFoldDB" id="A0ABD6CHR5"/>
<keyword evidence="3" id="KW-1185">Reference proteome</keyword>
<dbReference type="Pfam" id="PF24363">
    <property type="entry name" value="DUF7519"/>
    <property type="match status" value="1"/>
</dbReference>
<evidence type="ECO:0000313" key="3">
    <source>
        <dbReference type="Proteomes" id="UP001597085"/>
    </source>
</evidence>
<name>A0ABD6CHR5_9EURY</name>
<keyword evidence="1" id="KW-0812">Transmembrane</keyword>
<evidence type="ECO:0000256" key="1">
    <source>
        <dbReference type="SAM" id="Phobius"/>
    </source>
</evidence>
<gene>
    <name evidence="2" type="ORF">ACFSBX_01800</name>
</gene>
<dbReference type="InterPro" id="IPR055941">
    <property type="entry name" value="DUF7519"/>
</dbReference>
<feature type="transmembrane region" description="Helical" evidence="1">
    <location>
        <begin position="6"/>
        <end position="35"/>
    </location>
</feature>
<dbReference type="RefSeq" id="WP_256421488.1">
    <property type="nucleotide sequence ID" value="NZ_JANHDI010000007.1"/>
</dbReference>